<comment type="caution">
    <text evidence="1">The sequence shown here is derived from an EMBL/GenBank/DDBJ whole genome shotgun (WGS) entry which is preliminary data.</text>
</comment>
<keyword evidence="2" id="KW-1185">Reference proteome</keyword>
<accession>A0ABV0YIV5</accession>
<evidence type="ECO:0000313" key="2">
    <source>
        <dbReference type="Proteomes" id="UP001469553"/>
    </source>
</evidence>
<protein>
    <submittedName>
        <fullName evidence="1">Uncharacterized protein</fullName>
    </submittedName>
</protein>
<sequence>MYGESQGLDSDNYRVTFKRTKQAAFCMSCQHTVCPSQIFSVNPTLISTSGSIKTENKLLDPFEYHTPVLNNMIYAVLPSSSCPVDTVLMCTNLDTCTIRNMRYLQKCSGVIGSD</sequence>
<name>A0ABV0YIV5_9TELE</name>
<reference evidence="1 2" key="1">
    <citation type="submission" date="2021-06" db="EMBL/GenBank/DDBJ databases">
        <authorList>
            <person name="Palmer J.M."/>
        </authorList>
    </citation>
    <scope>NUCLEOTIDE SEQUENCE [LARGE SCALE GENOMIC DNA]</scope>
    <source>
        <strain evidence="1 2">AS_MEX2019</strain>
        <tissue evidence="1">Muscle</tissue>
    </source>
</reference>
<proteinExistence type="predicted"/>
<organism evidence="1 2">
    <name type="scientific">Ameca splendens</name>
    <dbReference type="NCBI Taxonomy" id="208324"/>
    <lineage>
        <taxon>Eukaryota</taxon>
        <taxon>Metazoa</taxon>
        <taxon>Chordata</taxon>
        <taxon>Craniata</taxon>
        <taxon>Vertebrata</taxon>
        <taxon>Euteleostomi</taxon>
        <taxon>Actinopterygii</taxon>
        <taxon>Neopterygii</taxon>
        <taxon>Teleostei</taxon>
        <taxon>Neoteleostei</taxon>
        <taxon>Acanthomorphata</taxon>
        <taxon>Ovalentaria</taxon>
        <taxon>Atherinomorphae</taxon>
        <taxon>Cyprinodontiformes</taxon>
        <taxon>Goodeidae</taxon>
        <taxon>Ameca</taxon>
    </lineage>
</organism>
<evidence type="ECO:0000313" key="1">
    <source>
        <dbReference type="EMBL" id="MEQ2293651.1"/>
    </source>
</evidence>
<dbReference type="Proteomes" id="UP001469553">
    <property type="component" value="Unassembled WGS sequence"/>
</dbReference>
<dbReference type="EMBL" id="JAHRIP010033629">
    <property type="protein sequence ID" value="MEQ2293651.1"/>
    <property type="molecule type" value="Genomic_DNA"/>
</dbReference>
<gene>
    <name evidence="1" type="ORF">AMECASPLE_035738</name>
</gene>